<dbReference type="STRING" id="252740.A0A423VKD5"/>
<proteinExistence type="predicted"/>
<dbReference type="Proteomes" id="UP000284375">
    <property type="component" value="Unassembled WGS sequence"/>
</dbReference>
<evidence type="ECO:0008006" key="4">
    <source>
        <dbReference type="Google" id="ProtNLM"/>
    </source>
</evidence>
<dbReference type="GO" id="GO:0045271">
    <property type="term" value="C:respiratory chain complex I"/>
    <property type="evidence" value="ECO:0007669"/>
    <property type="project" value="InterPro"/>
</dbReference>
<name>A0A423VKD5_CYTCH</name>
<accession>A0A423VKD5</accession>
<dbReference type="EMBL" id="LJZO01000043">
    <property type="protein sequence ID" value="ROV91453.1"/>
    <property type="molecule type" value="Genomic_DNA"/>
</dbReference>
<evidence type="ECO:0000313" key="2">
    <source>
        <dbReference type="EMBL" id="ROV91453.1"/>
    </source>
</evidence>
<organism evidence="2 3">
    <name type="scientific">Cytospora chrysosperma</name>
    <name type="common">Cytospora canker fungus</name>
    <name type="synonym">Sphaeria chrysosperma</name>
    <dbReference type="NCBI Taxonomy" id="252740"/>
    <lineage>
        <taxon>Eukaryota</taxon>
        <taxon>Fungi</taxon>
        <taxon>Dikarya</taxon>
        <taxon>Ascomycota</taxon>
        <taxon>Pezizomycotina</taxon>
        <taxon>Sordariomycetes</taxon>
        <taxon>Sordariomycetidae</taxon>
        <taxon>Diaporthales</taxon>
        <taxon>Cytosporaceae</taxon>
        <taxon>Cytospora</taxon>
    </lineage>
</organism>
<keyword evidence="1" id="KW-1133">Transmembrane helix</keyword>
<gene>
    <name evidence="2" type="ORF">VSDG_07193</name>
</gene>
<keyword evidence="1" id="KW-0472">Membrane</keyword>
<evidence type="ECO:0000313" key="3">
    <source>
        <dbReference type="Proteomes" id="UP000284375"/>
    </source>
</evidence>
<keyword evidence="1" id="KW-0812">Transmembrane</keyword>
<reference evidence="2 3" key="1">
    <citation type="submission" date="2015-09" db="EMBL/GenBank/DDBJ databases">
        <title>Host preference determinants of Valsa canker pathogens revealed by comparative genomics.</title>
        <authorList>
            <person name="Yin Z."/>
            <person name="Huang L."/>
        </authorList>
    </citation>
    <scope>NUCLEOTIDE SEQUENCE [LARGE SCALE GENOMIC DNA]</scope>
    <source>
        <strain evidence="2 3">YSFL</strain>
    </source>
</reference>
<sequence>MAPQPFKGLPSSFRPHVSPVYRFVATGLGASMWFFLMYRAKKDGPALLGWKHPWDH</sequence>
<dbReference type="OrthoDB" id="531564at2759"/>
<dbReference type="InterPro" id="IPR044980">
    <property type="entry name" value="NDUFB2_plant/fungi"/>
</dbReference>
<keyword evidence="3" id="KW-1185">Reference proteome</keyword>
<feature type="transmembrane region" description="Helical" evidence="1">
    <location>
        <begin position="20"/>
        <end position="38"/>
    </location>
</feature>
<comment type="caution">
    <text evidence="2">The sequence shown here is derived from an EMBL/GenBank/DDBJ whole genome shotgun (WGS) entry which is preliminary data.</text>
</comment>
<dbReference type="PANTHER" id="PTHR36987:SF1">
    <property type="entry name" value="NADH DEHYDROGENASE [UBIQUINONE] 1 BETA SUBCOMPLEX SUBUNIT 2"/>
    <property type="match status" value="1"/>
</dbReference>
<protein>
    <recommendedName>
        <fullName evidence="4">NADH dehydrogenase [ubiquinone] 1 beta subcomplex subunit 2</fullName>
    </recommendedName>
</protein>
<evidence type="ECO:0000256" key="1">
    <source>
        <dbReference type="SAM" id="Phobius"/>
    </source>
</evidence>
<dbReference type="GO" id="GO:0005743">
    <property type="term" value="C:mitochondrial inner membrane"/>
    <property type="evidence" value="ECO:0007669"/>
    <property type="project" value="InterPro"/>
</dbReference>
<dbReference type="AlphaFoldDB" id="A0A423VKD5"/>
<dbReference type="PANTHER" id="PTHR36987">
    <property type="entry name" value="NADH DEHYDROGENASE [UBIQUINONE] 1 BETA SUBCOMPLEX SUBUNIT 2-LIKE"/>
    <property type="match status" value="1"/>
</dbReference>